<proteinExistence type="predicted"/>
<sequence length="857" mass="92907">MQTFLDCVSPVLYSEEFKMAEKTDIEAILKSLTLEEKIRLLAGRNFVETGDVPEKGVPAIKTTDGPNGTRGAAIDGSTKAACFPAACSIAATFDRTIARKVGYALAQESKAKGARCLLAPTVCIHRHPLGGRNFESYSEDPFLAGKLASEMIQGCQSLGVSATIKHFVANEQETARTTVDETISERALREIYLKPFEIAVKEAKPWAIMSAYNLINGKHCDSNEWLLKEVLRGEWGWKGLVMSDWGGTNSVAEGIKAGLDIEMPGPPRIRKTAAVLDAVKNGEVSESDIDERVRTILEWTEQLNGFKDPTITVEKAIDRPEHRALIRDAGARGIVLLKNEGSILPLTKEKVKGKKIALIGYAKDGLAHGGGSASVNAHYRLPPWDALHAAFGSDVEFTYAKGAHKERLLPPISPEGKVGKIVGLDGKPGFSRLFYDFHGKEGDEPVSVLHSYPNSAYSPLGSQESMWKTLDIVGDFTPSETGTHYIACSGIGPTQVFVDDEIVFEQKGNCADPMGALFLAANEPEIKHAFEAGKTYRLRIHSKPPSKIGLEILEGRTGVRMGFALESDHDADLQGEAARVAAEADFAIVFTGHDPQWETEGRDQESFHLPCDQDGLIDVVSKANKNTIVVNSTGVAVAMPWLSKISALAQSWFPGQECGNAIADVLTGVVNPEGKLPTSFPARVEDAPAHGNFPGERVDGQLKVTYEEGVFVGYRHYDRVDKSKLNFPFGYGLSYTSFSHTDFAVTQKGSDEFVVTVDVANTGALAGGTVVQVYAGKAETKSDSPVKVLVAFDKVRLEPGEKKTVQLPVTAKDFASFDEAAREWVVEAGEYNFVLGESAAEALAVVPVAVQRITYRR</sequence>
<protein>
    <submittedName>
        <fullName evidence="1">Beta-glucosidase</fullName>
    </submittedName>
</protein>
<organism evidence="1 2">
    <name type="scientific">Colletotrichum truncatum</name>
    <name type="common">Anthracnose fungus</name>
    <name type="synonym">Colletotrichum capsici</name>
    <dbReference type="NCBI Taxonomy" id="5467"/>
    <lineage>
        <taxon>Eukaryota</taxon>
        <taxon>Fungi</taxon>
        <taxon>Dikarya</taxon>
        <taxon>Ascomycota</taxon>
        <taxon>Pezizomycotina</taxon>
        <taxon>Sordariomycetes</taxon>
        <taxon>Hypocreomycetidae</taxon>
        <taxon>Glomerellales</taxon>
        <taxon>Glomerellaceae</taxon>
        <taxon>Colletotrichum</taxon>
        <taxon>Colletotrichum truncatum species complex</taxon>
    </lineage>
</organism>
<comment type="caution">
    <text evidence="1">The sequence shown here is derived from an EMBL/GenBank/DDBJ whole genome shotgun (WGS) entry which is preliminary data.</text>
</comment>
<dbReference type="Proteomes" id="UP000805649">
    <property type="component" value="Unassembled WGS sequence"/>
</dbReference>
<accession>A0ACC3Z8W1</accession>
<evidence type="ECO:0000313" key="1">
    <source>
        <dbReference type="EMBL" id="KAL0940518.1"/>
    </source>
</evidence>
<keyword evidence="2" id="KW-1185">Reference proteome</keyword>
<reference evidence="1 2" key="1">
    <citation type="journal article" date="2020" name="Phytopathology">
        <title>Genome Sequence Resources of Colletotrichum truncatum, C. plurivorum, C. musicola, and C. sojae: Four Species Pathogenic to Soybean (Glycine max).</title>
        <authorList>
            <person name="Rogerio F."/>
            <person name="Boufleur T.R."/>
            <person name="Ciampi-Guillardi M."/>
            <person name="Sukno S.A."/>
            <person name="Thon M.R."/>
            <person name="Massola Junior N.S."/>
            <person name="Baroncelli R."/>
        </authorList>
    </citation>
    <scope>NUCLEOTIDE SEQUENCE [LARGE SCALE GENOMIC DNA]</scope>
    <source>
        <strain evidence="1 2">CMES1059</strain>
    </source>
</reference>
<gene>
    <name evidence="1" type="ORF">CTRU02_203281</name>
</gene>
<dbReference type="EMBL" id="VUJX02000002">
    <property type="protein sequence ID" value="KAL0940518.1"/>
    <property type="molecule type" value="Genomic_DNA"/>
</dbReference>
<evidence type="ECO:0000313" key="2">
    <source>
        <dbReference type="Proteomes" id="UP000805649"/>
    </source>
</evidence>
<name>A0ACC3Z8W1_COLTU</name>